<proteinExistence type="predicted"/>
<name>A0A699QWV3_TANCI</name>
<protein>
    <submittedName>
        <fullName evidence="2">3-ketoacyl-CoA thiolase 2, peroxisomal</fullName>
    </submittedName>
</protein>
<keyword evidence="1" id="KW-0732">Signal</keyword>
<dbReference type="Gene3D" id="3.40.47.10">
    <property type="match status" value="1"/>
</dbReference>
<organism evidence="2">
    <name type="scientific">Tanacetum cinerariifolium</name>
    <name type="common">Dalmatian daisy</name>
    <name type="synonym">Chrysanthemum cinerariifolium</name>
    <dbReference type="NCBI Taxonomy" id="118510"/>
    <lineage>
        <taxon>Eukaryota</taxon>
        <taxon>Viridiplantae</taxon>
        <taxon>Streptophyta</taxon>
        <taxon>Embryophyta</taxon>
        <taxon>Tracheophyta</taxon>
        <taxon>Spermatophyta</taxon>
        <taxon>Magnoliopsida</taxon>
        <taxon>eudicotyledons</taxon>
        <taxon>Gunneridae</taxon>
        <taxon>Pentapetalae</taxon>
        <taxon>asterids</taxon>
        <taxon>campanulids</taxon>
        <taxon>Asterales</taxon>
        <taxon>Asteraceae</taxon>
        <taxon>Asteroideae</taxon>
        <taxon>Anthemideae</taxon>
        <taxon>Anthemidinae</taxon>
        <taxon>Tanacetum</taxon>
    </lineage>
</organism>
<evidence type="ECO:0000256" key="1">
    <source>
        <dbReference type="SAM" id="SignalP"/>
    </source>
</evidence>
<dbReference type="EMBL" id="BKCJ011042248">
    <property type="protein sequence ID" value="GFC73373.1"/>
    <property type="molecule type" value="Genomic_DNA"/>
</dbReference>
<feature type="non-terminal residue" evidence="2">
    <location>
        <position position="94"/>
    </location>
</feature>
<sequence length="94" mass="10078">MFCAGLEFGLLLILWLCLKTWCYGGDLSVKSHGIALGSHHASVCAAGDSSAYQRSTIFGDDVLVVAAYRTPLCKSKRGGLKDTYPDDILAPVLK</sequence>
<feature type="chain" id="PRO_5025563989" evidence="1">
    <location>
        <begin position="25"/>
        <end position="94"/>
    </location>
</feature>
<comment type="caution">
    <text evidence="2">The sequence shown here is derived from an EMBL/GenBank/DDBJ whole genome shotgun (WGS) entry which is preliminary data.</text>
</comment>
<evidence type="ECO:0000313" key="2">
    <source>
        <dbReference type="EMBL" id="GFC73373.1"/>
    </source>
</evidence>
<accession>A0A699QWV3</accession>
<feature type="signal peptide" evidence="1">
    <location>
        <begin position="1"/>
        <end position="24"/>
    </location>
</feature>
<dbReference type="InterPro" id="IPR016039">
    <property type="entry name" value="Thiolase-like"/>
</dbReference>
<dbReference type="AlphaFoldDB" id="A0A699QWV3"/>
<dbReference type="GO" id="GO:0016746">
    <property type="term" value="F:acyltransferase activity"/>
    <property type="evidence" value="ECO:0007669"/>
    <property type="project" value="InterPro"/>
</dbReference>
<reference evidence="2" key="1">
    <citation type="journal article" date="2019" name="Sci. Rep.">
        <title>Draft genome of Tanacetum cinerariifolium, the natural source of mosquito coil.</title>
        <authorList>
            <person name="Yamashiro T."/>
            <person name="Shiraishi A."/>
            <person name="Satake H."/>
            <person name="Nakayama K."/>
        </authorList>
    </citation>
    <scope>NUCLEOTIDE SEQUENCE</scope>
</reference>
<gene>
    <name evidence="2" type="ORF">Tci_845343</name>
</gene>